<proteinExistence type="predicted"/>
<gene>
    <name evidence="1" type="ORF">E2C01_071184</name>
</gene>
<name>A0A5B7I3R1_PORTR</name>
<accession>A0A5B7I3R1</accession>
<protein>
    <submittedName>
        <fullName evidence="1">Uncharacterized protein</fullName>
    </submittedName>
</protein>
<keyword evidence="2" id="KW-1185">Reference proteome</keyword>
<comment type="caution">
    <text evidence="1">The sequence shown here is derived from an EMBL/GenBank/DDBJ whole genome shotgun (WGS) entry which is preliminary data.</text>
</comment>
<organism evidence="1 2">
    <name type="scientific">Portunus trituberculatus</name>
    <name type="common">Swimming crab</name>
    <name type="synonym">Neptunus trituberculatus</name>
    <dbReference type="NCBI Taxonomy" id="210409"/>
    <lineage>
        <taxon>Eukaryota</taxon>
        <taxon>Metazoa</taxon>
        <taxon>Ecdysozoa</taxon>
        <taxon>Arthropoda</taxon>
        <taxon>Crustacea</taxon>
        <taxon>Multicrustacea</taxon>
        <taxon>Malacostraca</taxon>
        <taxon>Eumalacostraca</taxon>
        <taxon>Eucarida</taxon>
        <taxon>Decapoda</taxon>
        <taxon>Pleocyemata</taxon>
        <taxon>Brachyura</taxon>
        <taxon>Eubrachyura</taxon>
        <taxon>Portunoidea</taxon>
        <taxon>Portunidae</taxon>
        <taxon>Portuninae</taxon>
        <taxon>Portunus</taxon>
    </lineage>
</organism>
<reference evidence="1 2" key="1">
    <citation type="submission" date="2019-05" db="EMBL/GenBank/DDBJ databases">
        <title>Another draft genome of Portunus trituberculatus and its Hox gene families provides insights of decapod evolution.</title>
        <authorList>
            <person name="Jeong J.-H."/>
            <person name="Song I."/>
            <person name="Kim S."/>
            <person name="Choi T."/>
            <person name="Kim D."/>
            <person name="Ryu S."/>
            <person name="Kim W."/>
        </authorList>
    </citation>
    <scope>NUCLEOTIDE SEQUENCE [LARGE SCALE GENOMIC DNA]</scope>
    <source>
        <tissue evidence="1">Muscle</tissue>
    </source>
</reference>
<dbReference type="Proteomes" id="UP000324222">
    <property type="component" value="Unassembled WGS sequence"/>
</dbReference>
<evidence type="ECO:0000313" key="2">
    <source>
        <dbReference type="Proteomes" id="UP000324222"/>
    </source>
</evidence>
<dbReference type="EMBL" id="VSRR010044135">
    <property type="protein sequence ID" value="MPC76755.1"/>
    <property type="molecule type" value="Genomic_DNA"/>
</dbReference>
<dbReference type="AlphaFoldDB" id="A0A5B7I3R1"/>
<evidence type="ECO:0000313" key="1">
    <source>
        <dbReference type="EMBL" id="MPC76755.1"/>
    </source>
</evidence>
<sequence>MIGTVRLMDTVMVIGTVRVTHAVRLMGTVSGTHREIDGHCEGDTP</sequence>